<dbReference type="EMBL" id="BJJW01000005">
    <property type="protein sequence ID" value="GDZ83510.1"/>
    <property type="molecule type" value="Genomic_DNA"/>
</dbReference>
<dbReference type="InterPro" id="IPR011701">
    <property type="entry name" value="MFS"/>
</dbReference>
<name>A0A5A5TXN4_LEUCI</name>
<feature type="transmembrane region" description="Helical" evidence="6">
    <location>
        <begin position="163"/>
        <end position="184"/>
    </location>
</feature>
<organism evidence="8 9">
    <name type="scientific">Leuconostoc citreum</name>
    <dbReference type="NCBI Taxonomy" id="33964"/>
    <lineage>
        <taxon>Bacteria</taxon>
        <taxon>Bacillati</taxon>
        <taxon>Bacillota</taxon>
        <taxon>Bacilli</taxon>
        <taxon>Lactobacillales</taxon>
        <taxon>Lactobacillaceae</taxon>
        <taxon>Leuconostoc</taxon>
    </lineage>
</organism>
<gene>
    <name evidence="8" type="ORF">LCIT_07520</name>
</gene>
<feature type="transmembrane region" description="Helical" evidence="6">
    <location>
        <begin position="109"/>
        <end position="126"/>
    </location>
</feature>
<keyword evidence="2" id="KW-0813">Transport</keyword>
<comment type="caution">
    <text evidence="8">The sequence shown here is derived from an EMBL/GenBank/DDBJ whole genome shotgun (WGS) entry which is preliminary data.</text>
</comment>
<feature type="transmembrane region" description="Helical" evidence="6">
    <location>
        <begin position="224"/>
        <end position="242"/>
    </location>
</feature>
<dbReference type="GO" id="GO:0005886">
    <property type="term" value="C:plasma membrane"/>
    <property type="evidence" value="ECO:0007669"/>
    <property type="project" value="UniProtKB-SubCell"/>
</dbReference>
<dbReference type="PROSITE" id="PS50850">
    <property type="entry name" value="MFS"/>
    <property type="match status" value="1"/>
</dbReference>
<dbReference type="SUPFAM" id="SSF103473">
    <property type="entry name" value="MFS general substrate transporter"/>
    <property type="match status" value="1"/>
</dbReference>
<feature type="transmembrane region" description="Helical" evidence="6">
    <location>
        <begin position="81"/>
        <end position="103"/>
    </location>
</feature>
<feature type="transmembrane region" description="Helical" evidence="6">
    <location>
        <begin position="262"/>
        <end position="287"/>
    </location>
</feature>
<feature type="transmembrane region" description="Helical" evidence="6">
    <location>
        <begin position="398"/>
        <end position="416"/>
    </location>
</feature>
<evidence type="ECO:0000256" key="6">
    <source>
        <dbReference type="SAM" id="Phobius"/>
    </source>
</evidence>
<evidence type="ECO:0000256" key="1">
    <source>
        <dbReference type="ARBA" id="ARBA00004651"/>
    </source>
</evidence>
<evidence type="ECO:0000256" key="3">
    <source>
        <dbReference type="ARBA" id="ARBA00022692"/>
    </source>
</evidence>
<dbReference type="Gene3D" id="1.20.1720.10">
    <property type="entry name" value="Multidrug resistance protein D"/>
    <property type="match status" value="1"/>
</dbReference>
<dbReference type="GO" id="GO:0022857">
    <property type="term" value="F:transmembrane transporter activity"/>
    <property type="evidence" value="ECO:0007669"/>
    <property type="project" value="InterPro"/>
</dbReference>
<sequence>MFKNVKQLTPFSLVLLAISFTMSISQSTMTTAYPILMKNFGVDASTVQWLTTGFMIAMTLVMPLSPWLLDNIKLKPLLNGIVAVFLVGTAVAMVTPVFSGIIIGRLLEGMAVGALFPTFQSVIMENTNQEKRGTTMGVVGLVMGSALAVGPIISGVVLQLVSWRALFILFFVILLGLLIGCQKLIQNTHELKKSQFDWLSAVTLIGFGGILYDISSLPKNGFSVQWWLILVVSLILLTFFVFRQHRLTQPFLNLTVFKYKGFLPGMLLTGISYSGLIIATVLMPLFYQRVFHLTPLWSGLLMVPAAIFLSQLNPRAGRLLNQIGLKKLVYIGTSMMIFGYLLLSIAGTTSWLIGLLAAMLLEGGNAFIMMPAITAANNALTKDLMSHGTALITTMRQVIGAASVVVASILVTYFSTTKTIGTALSQTSAWFVLVPIIGLLMTSRLQNHVSKSQMNK</sequence>
<reference evidence="8 9" key="1">
    <citation type="submission" date="2019-04" db="EMBL/GenBank/DDBJ databases">
        <title>A pseudo-fructophilic Leuconostoc citreum strain F192-5 isolated from peel of satsuma mandarin: the first report for isolation and characterization of strain-dependent fructophilic-like characteristics.</title>
        <authorList>
            <person name="Maeno S."/>
            <person name="Tanizawa Y."/>
            <person name="Kajikawa A."/>
            <person name="Kanesaki Y."/>
            <person name="Kubota E."/>
            <person name="Arita M."/>
            <person name="Leon D."/>
            <person name="Endo A."/>
        </authorList>
    </citation>
    <scope>NUCLEOTIDE SEQUENCE [LARGE SCALE GENOMIC DNA]</scope>
    <source>
        <strain evidence="8 9">F192-5</strain>
    </source>
</reference>
<feature type="domain" description="Major facilitator superfamily (MFS) profile" evidence="7">
    <location>
        <begin position="11"/>
        <end position="446"/>
    </location>
</feature>
<feature type="transmembrane region" description="Helical" evidence="6">
    <location>
        <begin position="352"/>
        <end position="377"/>
    </location>
</feature>
<dbReference type="InterPro" id="IPR020846">
    <property type="entry name" value="MFS_dom"/>
</dbReference>
<proteinExistence type="predicted"/>
<dbReference type="Proteomes" id="UP000323274">
    <property type="component" value="Unassembled WGS sequence"/>
</dbReference>
<keyword evidence="3 6" id="KW-0812">Transmembrane</keyword>
<dbReference type="RefSeq" id="WP_149334112.1">
    <property type="nucleotide sequence ID" value="NZ_BJJW01000005.1"/>
</dbReference>
<dbReference type="Gene3D" id="1.20.1250.20">
    <property type="entry name" value="MFS general substrate transporter like domains"/>
    <property type="match status" value="1"/>
</dbReference>
<evidence type="ECO:0000313" key="8">
    <source>
        <dbReference type="EMBL" id="GDZ83510.1"/>
    </source>
</evidence>
<feature type="transmembrane region" description="Helical" evidence="6">
    <location>
        <begin position="138"/>
        <end position="157"/>
    </location>
</feature>
<keyword evidence="4 6" id="KW-1133">Transmembrane helix</keyword>
<comment type="subcellular location">
    <subcellularLocation>
        <location evidence="1">Cell membrane</location>
        <topology evidence="1">Multi-pass membrane protein</topology>
    </subcellularLocation>
</comment>
<dbReference type="PANTHER" id="PTHR42718:SF9">
    <property type="entry name" value="MAJOR FACILITATOR SUPERFAMILY MULTIDRUG TRANSPORTER MFSC"/>
    <property type="match status" value="1"/>
</dbReference>
<dbReference type="InterPro" id="IPR036259">
    <property type="entry name" value="MFS_trans_sf"/>
</dbReference>
<feature type="transmembrane region" description="Helical" evidence="6">
    <location>
        <begin position="328"/>
        <end position="346"/>
    </location>
</feature>
<dbReference type="Pfam" id="PF07690">
    <property type="entry name" value="MFS_1"/>
    <property type="match status" value="1"/>
</dbReference>
<protein>
    <submittedName>
        <fullName evidence="8">MFS transporter</fullName>
    </submittedName>
</protein>
<accession>A0A5A5TXN4</accession>
<feature type="transmembrane region" description="Helical" evidence="6">
    <location>
        <begin position="48"/>
        <end position="69"/>
    </location>
</feature>
<evidence type="ECO:0000313" key="9">
    <source>
        <dbReference type="Proteomes" id="UP000323274"/>
    </source>
</evidence>
<evidence type="ECO:0000259" key="7">
    <source>
        <dbReference type="PROSITE" id="PS50850"/>
    </source>
</evidence>
<dbReference type="PANTHER" id="PTHR42718">
    <property type="entry name" value="MAJOR FACILITATOR SUPERFAMILY MULTIDRUG TRANSPORTER MFSC"/>
    <property type="match status" value="1"/>
</dbReference>
<keyword evidence="5 6" id="KW-0472">Membrane</keyword>
<feature type="transmembrane region" description="Helical" evidence="6">
    <location>
        <begin position="196"/>
        <end position="212"/>
    </location>
</feature>
<feature type="transmembrane region" description="Helical" evidence="6">
    <location>
        <begin position="293"/>
        <end position="312"/>
    </location>
</feature>
<evidence type="ECO:0000256" key="4">
    <source>
        <dbReference type="ARBA" id="ARBA00022989"/>
    </source>
</evidence>
<evidence type="ECO:0000256" key="5">
    <source>
        <dbReference type="ARBA" id="ARBA00023136"/>
    </source>
</evidence>
<dbReference type="AlphaFoldDB" id="A0A5A5TXN4"/>
<feature type="transmembrane region" description="Helical" evidence="6">
    <location>
        <begin position="428"/>
        <end position="446"/>
    </location>
</feature>
<evidence type="ECO:0000256" key="2">
    <source>
        <dbReference type="ARBA" id="ARBA00022448"/>
    </source>
</evidence>